<feature type="compositionally biased region" description="Pro residues" evidence="1">
    <location>
        <begin position="261"/>
        <end position="270"/>
    </location>
</feature>
<evidence type="ECO:0000256" key="1">
    <source>
        <dbReference type="SAM" id="MobiDB-lite"/>
    </source>
</evidence>
<feature type="compositionally biased region" description="Low complexity" evidence="1">
    <location>
        <begin position="466"/>
        <end position="477"/>
    </location>
</feature>
<feature type="compositionally biased region" description="Low complexity" evidence="1">
    <location>
        <begin position="508"/>
        <end position="517"/>
    </location>
</feature>
<feature type="region of interest" description="Disordered" evidence="1">
    <location>
        <begin position="573"/>
        <end position="623"/>
    </location>
</feature>
<name>A0A7R8ZJK4_9CRUS</name>
<feature type="compositionally biased region" description="Low complexity" evidence="1">
    <location>
        <begin position="485"/>
        <end position="498"/>
    </location>
</feature>
<feature type="chain" id="PRO_5043512491" evidence="2">
    <location>
        <begin position="35"/>
        <end position="623"/>
    </location>
</feature>
<feature type="signal peptide" evidence="2">
    <location>
        <begin position="1"/>
        <end position="34"/>
    </location>
</feature>
<dbReference type="EMBL" id="OB661004">
    <property type="protein sequence ID" value="CAD7227019.1"/>
    <property type="molecule type" value="Genomic_DNA"/>
</dbReference>
<organism evidence="3">
    <name type="scientific">Cyprideis torosa</name>
    <dbReference type="NCBI Taxonomy" id="163714"/>
    <lineage>
        <taxon>Eukaryota</taxon>
        <taxon>Metazoa</taxon>
        <taxon>Ecdysozoa</taxon>
        <taxon>Arthropoda</taxon>
        <taxon>Crustacea</taxon>
        <taxon>Oligostraca</taxon>
        <taxon>Ostracoda</taxon>
        <taxon>Podocopa</taxon>
        <taxon>Podocopida</taxon>
        <taxon>Cytherocopina</taxon>
        <taxon>Cytheroidea</taxon>
        <taxon>Cytherideidae</taxon>
        <taxon>Cyprideis</taxon>
    </lineage>
</organism>
<feature type="region of interest" description="Disordered" evidence="1">
    <location>
        <begin position="434"/>
        <end position="517"/>
    </location>
</feature>
<dbReference type="AlphaFoldDB" id="A0A7R8ZJK4"/>
<sequence>MTMMMVLQGGSSINLLALLCCVIVGFLRVPQSDGQRARFVPTAAGGLKLIGLGPTPLDHQINSAPNTFGLPANSRQSRSPLVNSFQNPLQAPFQNQIHGFMARSNGFRRHDLMRQPMAKVGDPLIDPLLDMLVADLGLSPKSRQPFPSRAPLLNVNRRPFTSNRQFTPRIPKPDPTSRFAVTSGGKLRLLQDKPLPAPVPRKSRSNTRDLGLQSFNLIETPSKTVKKAGVKQSPDEISSLVALLLGEPLEVTTTTTTTTPAPQPTTPAPQPTTTTTETPILPMCTLPKDNQGLSDLLSAALGLGGMSGTKTDRATIQQNENQNKPKSDGLSDFLTAALLIGDTNSKKEAPVSSRKSKAAEEPKPDPMSSLLSAALAIGNPSTSEFSDTFLKDIQGVLLSGVQKMKKAPKQRSTVVPDVSKTDTPMEVTELPPTETTKKVKKTKKPKVKPVTEPTVEVTTPVPPPTTEAVTEPETTTTKRPKMKITTTTNEPEPTATSAPKPPKDTRKTTVSTTTNVTPISENLLKDIRGLVASATTTSKPKTTTAAPTTNITPISEGLWKDIRGIIGGAITPPVATTTPKSLMRSIVDTGETAPKPTEEPSTTKRPRRRNRRRRKPRKSPSAP</sequence>
<keyword evidence="2" id="KW-0732">Signal</keyword>
<evidence type="ECO:0000256" key="2">
    <source>
        <dbReference type="SAM" id="SignalP"/>
    </source>
</evidence>
<proteinExistence type="predicted"/>
<accession>A0A7R8ZJK4</accession>
<protein>
    <submittedName>
        <fullName evidence="3">Uncharacterized protein</fullName>
    </submittedName>
</protein>
<feature type="compositionally biased region" description="Basic residues" evidence="1">
    <location>
        <begin position="438"/>
        <end position="447"/>
    </location>
</feature>
<feature type="compositionally biased region" description="Low complexity" evidence="1">
    <location>
        <begin position="448"/>
        <end position="459"/>
    </location>
</feature>
<gene>
    <name evidence="3" type="ORF">CTOB1V02_LOCUS4930</name>
</gene>
<reference evidence="3" key="1">
    <citation type="submission" date="2020-11" db="EMBL/GenBank/DDBJ databases">
        <authorList>
            <person name="Tran Van P."/>
        </authorList>
    </citation>
    <scope>NUCLEOTIDE SEQUENCE</scope>
</reference>
<feature type="compositionally biased region" description="Basic residues" evidence="1">
    <location>
        <begin position="604"/>
        <end position="623"/>
    </location>
</feature>
<feature type="region of interest" description="Disordered" evidence="1">
    <location>
        <begin position="253"/>
        <end position="276"/>
    </location>
</feature>
<evidence type="ECO:0000313" key="3">
    <source>
        <dbReference type="EMBL" id="CAD7227019.1"/>
    </source>
</evidence>
<feature type="region of interest" description="Disordered" evidence="1">
    <location>
        <begin position="344"/>
        <end position="367"/>
    </location>
</feature>